<proteinExistence type="predicted"/>
<organism evidence="3 4">
    <name type="scientific">Virgisporangium aliadipatigenens</name>
    <dbReference type="NCBI Taxonomy" id="741659"/>
    <lineage>
        <taxon>Bacteria</taxon>
        <taxon>Bacillati</taxon>
        <taxon>Actinomycetota</taxon>
        <taxon>Actinomycetes</taxon>
        <taxon>Micromonosporales</taxon>
        <taxon>Micromonosporaceae</taxon>
        <taxon>Virgisporangium</taxon>
    </lineage>
</organism>
<dbReference type="Proteomes" id="UP000619260">
    <property type="component" value="Unassembled WGS sequence"/>
</dbReference>
<dbReference type="SUPFAM" id="SSF53167">
    <property type="entry name" value="Purine and uridine phosphorylases"/>
    <property type="match status" value="1"/>
</dbReference>
<evidence type="ECO:0000259" key="1">
    <source>
        <dbReference type="Pfam" id="PF01048"/>
    </source>
</evidence>
<dbReference type="Pfam" id="PF01048">
    <property type="entry name" value="PNP_UDP_1"/>
    <property type="match status" value="1"/>
</dbReference>
<dbReference type="GO" id="GO:0009116">
    <property type="term" value="P:nucleoside metabolic process"/>
    <property type="evidence" value="ECO:0007669"/>
    <property type="project" value="InterPro"/>
</dbReference>
<dbReference type="PANTHER" id="PTHR46832">
    <property type="entry name" value="5'-METHYLTHIOADENOSINE/S-ADENOSYLHOMOCYSTEINE NUCLEOSIDASE"/>
    <property type="match status" value="1"/>
</dbReference>
<accession>A0A8J3YN73</accession>
<dbReference type="EMBL" id="BOPF01000013">
    <property type="protein sequence ID" value="GIJ46970.1"/>
    <property type="molecule type" value="Genomic_DNA"/>
</dbReference>
<comment type="caution">
    <text evidence="3">The sequence shown here is derived from an EMBL/GenBank/DDBJ whole genome shotgun (WGS) entry which is preliminary data.</text>
</comment>
<dbReference type="InterPro" id="IPR035994">
    <property type="entry name" value="Nucleoside_phosphorylase_sf"/>
</dbReference>
<evidence type="ECO:0008006" key="5">
    <source>
        <dbReference type="Google" id="ProtNLM"/>
    </source>
</evidence>
<dbReference type="PANTHER" id="PTHR46832:SF1">
    <property type="entry name" value="5'-METHYLTHIOADENOSINE_S-ADENOSYLHOMOCYSTEINE NUCLEOSIDASE"/>
    <property type="match status" value="1"/>
</dbReference>
<dbReference type="GO" id="GO:0019284">
    <property type="term" value="P:L-methionine salvage from S-adenosylmethionine"/>
    <property type="evidence" value="ECO:0007669"/>
    <property type="project" value="TreeGrafter"/>
</dbReference>
<dbReference type="GO" id="GO:0005829">
    <property type="term" value="C:cytosol"/>
    <property type="evidence" value="ECO:0007669"/>
    <property type="project" value="TreeGrafter"/>
</dbReference>
<dbReference type="AlphaFoldDB" id="A0A8J3YN73"/>
<dbReference type="Pfam" id="PF20690">
    <property type="entry name" value="bDLD3"/>
    <property type="match status" value="1"/>
</dbReference>
<dbReference type="GO" id="GO:0008782">
    <property type="term" value="F:adenosylhomocysteine nucleosidase activity"/>
    <property type="evidence" value="ECO:0007669"/>
    <property type="project" value="TreeGrafter"/>
</dbReference>
<keyword evidence="4" id="KW-1185">Reference proteome</keyword>
<protein>
    <recommendedName>
        <fullName evidence="5">Nucleoside phosphorylase domain-containing protein</fullName>
    </recommendedName>
</protein>
<reference evidence="3" key="1">
    <citation type="submission" date="2021-01" db="EMBL/GenBank/DDBJ databases">
        <title>Whole genome shotgun sequence of Virgisporangium aliadipatigenens NBRC 105644.</title>
        <authorList>
            <person name="Komaki H."/>
            <person name="Tamura T."/>
        </authorList>
    </citation>
    <scope>NUCLEOTIDE SEQUENCE</scope>
    <source>
        <strain evidence="3">NBRC 105644</strain>
    </source>
</reference>
<evidence type="ECO:0000313" key="4">
    <source>
        <dbReference type="Proteomes" id="UP000619260"/>
    </source>
</evidence>
<dbReference type="Gene3D" id="3.40.50.1580">
    <property type="entry name" value="Nucleoside phosphorylase domain"/>
    <property type="match status" value="1"/>
</dbReference>
<gene>
    <name evidence="3" type="ORF">Val02_38560</name>
</gene>
<dbReference type="GO" id="GO:0008930">
    <property type="term" value="F:methylthioadenosine nucleosidase activity"/>
    <property type="evidence" value="ECO:0007669"/>
    <property type="project" value="TreeGrafter"/>
</dbReference>
<evidence type="ECO:0000259" key="2">
    <source>
        <dbReference type="Pfam" id="PF20690"/>
    </source>
</evidence>
<feature type="domain" description="Bacterial Death-like" evidence="2">
    <location>
        <begin position="347"/>
        <end position="416"/>
    </location>
</feature>
<dbReference type="InterPro" id="IPR048915">
    <property type="entry name" value="bDLD3"/>
</dbReference>
<evidence type="ECO:0000313" key="3">
    <source>
        <dbReference type="EMBL" id="GIJ46970.1"/>
    </source>
</evidence>
<name>A0A8J3YN73_9ACTN</name>
<feature type="domain" description="Nucleoside phosphorylase" evidence="1">
    <location>
        <begin position="34"/>
        <end position="124"/>
    </location>
</feature>
<dbReference type="InterPro" id="IPR000845">
    <property type="entry name" value="Nucleoside_phosphorylase_d"/>
</dbReference>
<sequence>MTAEKDECEAAQAVGGRAWQRHDVDSDAPYSVREVGRLSIALARPVRPGGRAAAALAARLIERLRPPYVAMSGACSGRPGEVALGDVVVAEHVYAYDEGRVGAAGFEADHRHLPQDRAWVRAAQDFDPTGLPSHCAATQAGALLWFLERLRDGREPRDEPARRRWFPGKAWPAWLDEWAAQGLIERHARHNVLTAKGKGFLERALYDDVDGPARMPFAVKAAPMASGASEVARGGVWEWLAGMGQRGIAALDREAAAVATVAHEHRLPWLVAKGVADHADGRDDGRFRAFAARASAEVLYALLASRVPPVPPAVIPPATPSTMDLPPVPSTVERPVALEGRARRLTGRDKLAFCRQLGDSWRELADALEVPPHAKARFGHGDEPRDLWEWLEMRGRLGELPAALDRICRTDLADPLR</sequence>